<dbReference type="RefSeq" id="XP_020438817.1">
    <property type="nucleotide sequence ID" value="XM_020571543.1"/>
</dbReference>
<dbReference type="EMBL" id="ADBJ01000002">
    <property type="protein sequence ID" value="EFA86713.1"/>
    <property type="molecule type" value="Genomic_DNA"/>
</dbReference>
<name>D3AWP0_HETP5</name>
<accession>D3AWP0</accession>
<dbReference type="InParanoid" id="D3AWP0"/>
<gene>
    <name evidence="1" type="ORF">PPL_00516</name>
</gene>
<evidence type="ECO:0000313" key="1">
    <source>
        <dbReference type="EMBL" id="EFA86713.1"/>
    </source>
</evidence>
<protein>
    <submittedName>
        <fullName evidence="1">Uncharacterized protein</fullName>
    </submittedName>
</protein>
<dbReference type="Proteomes" id="UP000001396">
    <property type="component" value="Unassembled WGS sequence"/>
</dbReference>
<dbReference type="AlphaFoldDB" id="D3AWP0"/>
<reference evidence="1 2" key="1">
    <citation type="journal article" date="2011" name="Genome Res.">
        <title>Phylogeny-wide analysis of social amoeba genomes highlights ancient origins for complex intercellular communication.</title>
        <authorList>
            <person name="Heidel A.J."/>
            <person name="Lawal H.M."/>
            <person name="Felder M."/>
            <person name="Schilde C."/>
            <person name="Helps N.R."/>
            <person name="Tunggal B."/>
            <person name="Rivero F."/>
            <person name="John U."/>
            <person name="Schleicher M."/>
            <person name="Eichinger L."/>
            <person name="Platzer M."/>
            <person name="Noegel A.A."/>
            <person name="Schaap P."/>
            <person name="Gloeckner G."/>
        </authorList>
    </citation>
    <scope>NUCLEOTIDE SEQUENCE [LARGE SCALE GENOMIC DNA]</scope>
    <source>
        <strain evidence="2">ATCC 26659 / Pp 5 / PN500</strain>
    </source>
</reference>
<proteinExistence type="predicted"/>
<keyword evidence="2" id="KW-1185">Reference proteome</keyword>
<dbReference type="GeneID" id="31356049"/>
<sequence length="82" mass="8868">MGNCVPGDSSPLSVVLDTASRQSLDASAETLIKIVNVLMIVKLVKFDKLTDMISRNSITYCLGTCGRPTPIRSSTPRNIKTQ</sequence>
<organism evidence="1 2">
    <name type="scientific">Heterostelium pallidum (strain ATCC 26659 / Pp 5 / PN500)</name>
    <name type="common">Cellular slime mold</name>
    <name type="synonym">Polysphondylium pallidum</name>
    <dbReference type="NCBI Taxonomy" id="670386"/>
    <lineage>
        <taxon>Eukaryota</taxon>
        <taxon>Amoebozoa</taxon>
        <taxon>Evosea</taxon>
        <taxon>Eumycetozoa</taxon>
        <taxon>Dictyostelia</taxon>
        <taxon>Acytosteliales</taxon>
        <taxon>Acytosteliaceae</taxon>
        <taxon>Heterostelium</taxon>
    </lineage>
</organism>
<evidence type="ECO:0000313" key="2">
    <source>
        <dbReference type="Proteomes" id="UP000001396"/>
    </source>
</evidence>
<comment type="caution">
    <text evidence="1">The sequence shown here is derived from an EMBL/GenBank/DDBJ whole genome shotgun (WGS) entry which is preliminary data.</text>
</comment>